<protein>
    <submittedName>
        <fullName evidence="2">VOC family protein</fullName>
    </submittedName>
</protein>
<comment type="caution">
    <text evidence="2">The sequence shown here is derived from an EMBL/GenBank/DDBJ whole genome shotgun (WGS) entry which is preliminary data.</text>
</comment>
<dbReference type="PANTHER" id="PTHR36503">
    <property type="entry name" value="BLR2520 PROTEIN"/>
    <property type="match status" value="1"/>
</dbReference>
<dbReference type="PROSITE" id="PS51819">
    <property type="entry name" value="VOC"/>
    <property type="match status" value="1"/>
</dbReference>
<reference evidence="2 3" key="1">
    <citation type="journal article" date="2019" name="Int. J. Syst. Evol. Microbiol.">
        <title>The Global Catalogue of Microorganisms (GCM) 10K type strain sequencing project: providing services to taxonomists for standard genome sequencing and annotation.</title>
        <authorList>
            <consortium name="The Broad Institute Genomics Platform"/>
            <consortium name="The Broad Institute Genome Sequencing Center for Infectious Disease"/>
            <person name="Wu L."/>
            <person name="Ma J."/>
        </authorList>
    </citation>
    <scope>NUCLEOTIDE SEQUENCE [LARGE SCALE GENOMIC DNA]</scope>
    <source>
        <strain evidence="2 3">JCM 15134</strain>
    </source>
</reference>
<evidence type="ECO:0000313" key="2">
    <source>
        <dbReference type="EMBL" id="GAA0684863.1"/>
    </source>
</evidence>
<evidence type="ECO:0000259" key="1">
    <source>
        <dbReference type="PROSITE" id="PS51819"/>
    </source>
</evidence>
<name>A0ABN1I3W2_9GAMM</name>
<dbReference type="Proteomes" id="UP001499915">
    <property type="component" value="Unassembled WGS sequence"/>
</dbReference>
<dbReference type="InterPro" id="IPR037523">
    <property type="entry name" value="VOC_core"/>
</dbReference>
<organism evidence="2 3">
    <name type="scientific">Marinobacterium maritimum</name>
    <dbReference type="NCBI Taxonomy" id="500162"/>
    <lineage>
        <taxon>Bacteria</taxon>
        <taxon>Pseudomonadati</taxon>
        <taxon>Pseudomonadota</taxon>
        <taxon>Gammaproteobacteria</taxon>
        <taxon>Oceanospirillales</taxon>
        <taxon>Oceanospirillaceae</taxon>
        <taxon>Marinobacterium</taxon>
    </lineage>
</organism>
<keyword evidence="3" id="KW-1185">Reference proteome</keyword>
<dbReference type="InterPro" id="IPR029068">
    <property type="entry name" value="Glyas_Bleomycin-R_OHBP_Dase"/>
</dbReference>
<dbReference type="EMBL" id="BAAAET010000001">
    <property type="protein sequence ID" value="GAA0684863.1"/>
    <property type="molecule type" value="Genomic_DNA"/>
</dbReference>
<dbReference type="PANTHER" id="PTHR36503:SF1">
    <property type="entry name" value="BLR2520 PROTEIN"/>
    <property type="match status" value="1"/>
</dbReference>
<proteinExistence type="predicted"/>
<dbReference type="Pfam" id="PF00903">
    <property type="entry name" value="Glyoxalase"/>
    <property type="match status" value="1"/>
</dbReference>
<dbReference type="Gene3D" id="3.10.180.10">
    <property type="entry name" value="2,3-Dihydroxybiphenyl 1,2-Dioxygenase, domain 1"/>
    <property type="match status" value="1"/>
</dbReference>
<gene>
    <name evidence="2" type="ORF">GCM10009104_07910</name>
</gene>
<sequence length="144" mass="15832">MNVEMQQRVSVITLGVESLDRSRTFYESMGWSAGVCEGQIVFFQLNGLILALYPREALAEDAKMNPGGAGFKGITLAYNTASHEETDVILARAVEAGGQLVKPAQKVFWGGYSGYFADPDGHLWEVAFNPFWRLDEEGNIHLSG</sequence>
<accession>A0ABN1I3W2</accession>
<dbReference type="CDD" id="cd07251">
    <property type="entry name" value="VOC_like"/>
    <property type="match status" value="1"/>
</dbReference>
<dbReference type="RefSeq" id="WP_343802615.1">
    <property type="nucleotide sequence ID" value="NZ_BAAAET010000001.1"/>
</dbReference>
<dbReference type="SUPFAM" id="SSF54593">
    <property type="entry name" value="Glyoxalase/Bleomycin resistance protein/Dihydroxybiphenyl dioxygenase"/>
    <property type="match status" value="1"/>
</dbReference>
<dbReference type="InterPro" id="IPR004360">
    <property type="entry name" value="Glyas_Fos-R_dOase_dom"/>
</dbReference>
<feature type="domain" description="VOC" evidence="1">
    <location>
        <begin position="8"/>
        <end position="129"/>
    </location>
</feature>
<evidence type="ECO:0000313" key="3">
    <source>
        <dbReference type="Proteomes" id="UP001499915"/>
    </source>
</evidence>